<dbReference type="EC" id="3.2.1.14" evidence="2"/>
<dbReference type="OrthoDB" id="99456at2"/>
<sequence length="517" mass="52687">MTGPVRRPLRALLTGLVTATAAAGLALTGGGTAHAATPLPAHVFAPYFEAYNGDSLSGLANASGNKYLTMAFIQTPSVGSCTPYWNGDSGMPISQANFGADIDSLQAAGGDVIPSFGGYAADNSGTEIADSCTNVSSIAAAYEKVITTYDISRIDLDIEDNSLTNAGGIDRRNKAVKMVQDWAASNGRTVQFSYTLPTTTHGLTTGTAGDGSGLSVIQNAISNGVKVDVVNLMTFDYYDNATHNMATDTQTAATGLHDQLKGLYPSKTDAQIWGMVGVTEMPGIDDFGPAETFTTDNATTVYNWAVSKGINTLSFWALQRDNGGCPGQGGSDSCSGTTQSTWQFSHIFEPFTGGGTTTPPPANDFSVSLTPSSGSVVHGSSTTSSVHTAVASGTAQSVALTVSGAPSGVTATVSPGSVTAGGNATLSVATTASAAPGTYTLTVTGKAGTTTHTAAYTLTVTGTSSGCTATPWSSSAVYVGGNTVSYNGHTWKAKWWTTGETPGTTGEWGVWQDLGAC</sequence>
<dbReference type="GO" id="GO:0006032">
    <property type="term" value="P:chitin catabolic process"/>
    <property type="evidence" value="ECO:0007669"/>
    <property type="project" value="UniProtKB-KW"/>
</dbReference>
<keyword evidence="3" id="KW-0147">Chitin-binding</keyword>
<dbReference type="InterPro" id="IPR036573">
    <property type="entry name" value="CBM_sf_5/12"/>
</dbReference>
<dbReference type="SMART" id="SM00495">
    <property type="entry name" value="ChtBD3"/>
    <property type="match status" value="1"/>
</dbReference>
<dbReference type="InterPro" id="IPR017853">
    <property type="entry name" value="GH"/>
</dbReference>
<dbReference type="GO" id="GO:0030246">
    <property type="term" value="F:carbohydrate binding"/>
    <property type="evidence" value="ECO:0007669"/>
    <property type="project" value="InterPro"/>
</dbReference>
<evidence type="ECO:0000259" key="11">
    <source>
        <dbReference type="PROSITE" id="PS51910"/>
    </source>
</evidence>
<gene>
    <name evidence="12" type="ORF">SAMN05216251_104108</name>
</gene>
<evidence type="ECO:0000256" key="1">
    <source>
        <dbReference type="ARBA" id="ARBA00000822"/>
    </source>
</evidence>
<evidence type="ECO:0000256" key="8">
    <source>
        <dbReference type="ARBA" id="ARBA00023295"/>
    </source>
</evidence>
<evidence type="ECO:0000313" key="13">
    <source>
        <dbReference type="Proteomes" id="UP000199323"/>
    </source>
</evidence>
<evidence type="ECO:0000256" key="4">
    <source>
        <dbReference type="ARBA" id="ARBA00022729"/>
    </source>
</evidence>
<feature type="domain" description="GH18" evidence="11">
    <location>
        <begin position="42"/>
        <end position="345"/>
    </location>
</feature>
<dbReference type="FunFam" id="3.20.20.80:FF:000118">
    <property type="entry name" value="Probable bifunctional chitinase/lysozyme"/>
    <property type="match status" value="1"/>
</dbReference>
<dbReference type="PANTHER" id="PTHR42976">
    <property type="entry name" value="BIFUNCTIONAL CHITINASE/LYSOZYME-RELATED"/>
    <property type="match status" value="1"/>
</dbReference>
<reference evidence="12 13" key="1">
    <citation type="submission" date="2016-10" db="EMBL/GenBank/DDBJ databases">
        <authorList>
            <person name="de Groot N.N."/>
        </authorList>
    </citation>
    <scope>NUCLEOTIDE SEQUENCE [LARGE SCALE GENOMIC DNA]</scope>
    <source>
        <strain evidence="12 13">CGMCC 4.3510</strain>
    </source>
</reference>
<dbReference type="EMBL" id="FONG01000004">
    <property type="protein sequence ID" value="SFE62363.1"/>
    <property type="molecule type" value="Genomic_DNA"/>
</dbReference>
<feature type="signal peptide" evidence="10">
    <location>
        <begin position="1"/>
        <end position="35"/>
    </location>
</feature>
<keyword evidence="7" id="KW-0119">Carbohydrate metabolism</keyword>
<keyword evidence="4 10" id="KW-0732">Signal</keyword>
<dbReference type="CDD" id="cd06543">
    <property type="entry name" value="GH18_PF-ChiA-like"/>
    <property type="match status" value="1"/>
</dbReference>
<evidence type="ECO:0000256" key="10">
    <source>
        <dbReference type="SAM" id="SignalP"/>
    </source>
</evidence>
<keyword evidence="13" id="KW-1185">Reference proteome</keyword>
<dbReference type="PROSITE" id="PS51910">
    <property type="entry name" value="GH18_2"/>
    <property type="match status" value="1"/>
</dbReference>
<dbReference type="Pfam" id="PF00704">
    <property type="entry name" value="Glyco_hydro_18"/>
    <property type="match status" value="1"/>
</dbReference>
<evidence type="ECO:0000256" key="9">
    <source>
        <dbReference type="ARBA" id="ARBA00023326"/>
    </source>
</evidence>
<keyword evidence="9" id="KW-0624">Polysaccharide degradation</keyword>
<dbReference type="GO" id="GO:0008843">
    <property type="term" value="F:endochitinase activity"/>
    <property type="evidence" value="ECO:0007669"/>
    <property type="project" value="UniProtKB-EC"/>
</dbReference>
<dbReference type="Gene3D" id="3.20.20.80">
    <property type="entry name" value="Glycosidases"/>
    <property type="match status" value="1"/>
</dbReference>
<keyword evidence="5 12" id="KW-0378">Hydrolase</keyword>
<keyword evidence="8" id="KW-0326">Glycosidase</keyword>
<evidence type="ECO:0000256" key="2">
    <source>
        <dbReference type="ARBA" id="ARBA00012729"/>
    </source>
</evidence>
<dbReference type="SUPFAM" id="SSF51445">
    <property type="entry name" value="(Trans)glycosidases"/>
    <property type="match status" value="1"/>
</dbReference>
<dbReference type="GO" id="GO:0008061">
    <property type="term" value="F:chitin binding"/>
    <property type="evidence" value="ECO:0007669"/>
    <property type="project" value="UniProtKB-KW"/>
</dbReference>
<dbReference type="GO" id="GO:0005576">
    <property type="term" value="C:extracellular region"/>
    <property type="evidence" value="ECO:0007669"/>
    <property type="project" value="InterPro"/>
</dbReference>
<evidence type="ECO:0000256" key="5">
    <source>
        <dbReference type="ARBA" id="ARBA00022801"/>
    </source>
</evidence>
<dbReference type="InterPro" id="IPR003610">
    <property type="entry name" value="CBM5/12"/>
</dbReference>
<dbReference type="FunFam" id="2.10.10.20:FF:000001">
    <property type="entry name" value="Secreted chitinase"/>
    <property type="match status" value="1"/>
</dbReference>
<feature type="chain" id="PRO_5011583483" description="chitinase" evidence="10">
    <location>
        <begin position="36"/>
        <end position="517"/>
    </location>
</feature>
<dbReference type="AlphaFoldDB" id="A0A1I2C3M9"/>
<evidence type="ECO:0000256" key="6">
    <source>
        <dbReference type="ARBA" id="ARBA00023024"/>
    </source>
</evidence>
<dbReference type="CDD" id="cd12215">
    <property type="entry name" value="ChiC_BD"/>
    <property type="match status" value="1"/>
</dbReference>
<dbReference type="SUPFAM" id="SSF51055">
    <property type="entry name" value="Carbohydrate binding domain"/>
    <property type="match status" value="1"/>
</dbReference>
<organism evidence="12 13">
    <name type="scientific">Actinacidiphila alni</name>
    <dbReference type="NCBI Taxonomy" id="380248"/>
    <lineage>
        <taxon>Bacteria</taxon>
        <taxon>Bacillati</taxon>
        <taxon>Actinomycetota</taxon>
        <taxon>Actinomycetes</taxon>
        <taxon>Kitasatosporales</taxon>
        <taxon>Streptomycetaceae</taxon>
        <taxon>Actinacidiphila</taxon>
    </lineage>
</organism>
<comment type="catalytic activity">
    <reaction evidence="1">
        <text>Random endo-hydrolysis of N-acetyl-beta-D-glucosaminide (1-&gt;4)-beta-linkages in chitin and chitodextrins.</text>
        <dbReference type="EC" id="3.2.1.14"/>
    </reaction>
</comment>
<keyword evidence="6" id="KW-0146">Chitin degradation</keyword>
<name>A0A1I2C3M9_9ACTN</name>
<dbReference type="Gene3D" id="2.10.10.20">
    <property type="entry name" value="Carbohydrate-binding module superfamily 5/12"/>
    <property type="match status" value="1"/>
</dbReference>
<evidence type="ECO:0000313" key="12">
    <source>
        <dbReference type="EMBL" id="SFE62363.1"/>
    </source>
</evidence>
<dbReference type="Proteomes" id="UP000199323">
    <property type="component" value="Unassembled WGS sequence"/>
</dbReference>
<dbReference type="GO" id="GO:0000272">
    <property type="term" value="P:polysaccharide catabolic process"/>
    <property type="evidence" value="ECO:0007669"/>
    <property type="project" value="UniProtKB-KW"/>
</dbReference>
<proteinExistence type="predicted"/>
<dbReference type="RefSeq" id="WP_093712807.1">
    <property type="nucleotide sequence ID" value="NZ_FONG01000004.1"/>
</dbReference>
<dbReference type="PANTHER" id="PTHR42976:SF1">
    <property type="entry name" value="GH18 DOMAIN-CONTAINING PROTEIN-RELATED"/>
    <property type="match status" value="1"/>
</dbReference>
<accession>A0A1I2C3M9</accession>
<dbReference type="InterPro" id="IPR052750">
    <property type="entry name" value="GH18_Chitinase"/>
</dbReference>
<dbReference type="Pfam" id="PF02839">
    <property type="entry name" value="CBM_5_12"/>
    <property type="match status" value="1"/>
</dbReference>
<evidence type="ECO:0000256" key="7">
    <source>
        <dbReference type="ARBA" id="ARBA00023277"/>
    </source>
</evidence>
<evidence type="ECO:0000256" key="3">
    <source>
        <dbReference type="ARBA" id="ARBA00022669"/>
    </source>
</evidence>
<protein>
    <recommendedName>
        <fullName evidence="2">chitinase</fullName>
        <ecNumber evidence="2">3.2.1.14</ecNumber>
    </recommendedName>
</protein>
<dbReference type="InterPro" id="IPR001223">
    <property type="entry name" value="Glyco_hydro18_cat"/>
</dbReference>
<dbReference type="STRING" id="380248.SAMN05216251_104108"/>